<name>A0A1X9YUK8_9BACT</name>
<dbReference type="KEGG" id="pact:CA264_14730"/>
<dbReference type="STRING" id="709015.GCA_000472485_02977"/>
<sequence length="140" mass="16052">MQSKRVAGTGFTRELQSAMELDKFKELHARFSGEELPEEVMASEEYEAYVDAVHEDEACYNWATAEKLKSQGFDYERYCCMMLADKVFQSLDEEGETRYGDPEVIINKWDEGLYGIPIHDGGASMVVINYCPWCGHRLSK</sequence>
<reference evidence="3" key="1">
    <citation type="submission" date="2017-05" db="EMBL/GenBank/DDBJ databases">
        <authorList>
            <person name="Ray J."/>
            <person name="Price M."/>
            <person name="Deutschbauer A."/>
        </authorList>
    </citation>
    <scope>NUCLEOTIDE SEQUENCE [LARGE SCALE GENOMIC DNA]</scope>
    <source>
        <strain evidence="3">DSM 19842</strain>
    </source>
</reference>
<evidence type="ECO:0000259" key="1">
    <source>
        <dbReference type="Pfam" id="PF22400"/>
    </source>
</evidence>
<keyword evidence="3" id="KW-1185">Reference proteome</keyword>
<dbReference type="Pfam" id="PF22400">
    <property type="entry name" value="DUF6980"/>
    <property type="match status" value="1"/>
</dbReference>
<proteinExistence type="predicted"/>
<protein>
    <recommendedName>
        <fullName evidence="1">DUF6980 domain-containing protein</fullName>
    </recommendedName>
</protein>
<evidence type="ECO:0000313" key="2">
    <source>
        <dbReference type="EMBL" id="ARS36575.1"/>
    </source>
</evidence>
<feature type="domain" description="DUF6980" evidence="1">
    <location>
        <begin position="78"/>
        <end position="139"/>
    </location>
</feature>
<dbReference type="AlphaFoldDB" id="A0A1X9YUK8"/>
<dbReference type="InterPro" id="IPR053918">
    <property type="entry name" value="DUF6980"/>
</dbReference>
<gene>
    <name evidence="2" type="ORF">CA264_14730</name>
</gene>
<organism evidence="2 3">
    <name type="scientific">Pontibacter actiniarum</name>
    <dbReference type="NCBI Taxonomy" id="323450"/>
    <lineage>
        <taxon>Bacteria</taxon>
        <taxon>Pseudomonadati</taxon>
        <taxon>Bacteroidota</taxon>
        <taxon>Cytophagia</taxon>
        <taxon>Cytophagales</taxon>
        <taxon>Hymenobacteraceae</taxon>
        <taxon>Pontibacter</taxon>
    </lineage>
</organism>
<accession>A0A1X9YUK8</accession>
<dbReference type="Proteomes" id="UP000266292">
    <property type="component" value="Chromosome"/>
</dbReference>
<dbReference type="EMBL" id="CP021235">
    <property type="protein sequence ID" value="ARS36575.1"/>
    <property type="molecule type" value="Genomic_DNA"/>
</dbReference>
<evidence type="ECO:0000313" key="3">
    <source>
        <dbReference type="Proteomes" id="UP000266292"/>
    </source>
</evidence>
<dbReference type="OrthoDB" id="4206464at2"/>